<keyword evidence="1" id="KW-1133">Transmembrane helix</keyword>
<evidence type="ECO:0000313" key="4">
    <source>
        <dbReference type="Proteomes" id="UP000576152"/>
    </source>
</evidence>
<dbReference type="InterPro" id="IPR014546">
    <property type="entry name" value="UCP028440_lipidA_biosyn"/>
</dbReference>
<dbReference type="Gene3D" id="1.20.1280.290">
    <property type="match status" value="1"/>
</dbReference>
<dbReference type="SMART" id="SM01259">
    <property type="entry name" value="LAB_N"/>
    <property type="match status" value="1"/>
</dbReference>
<proteinExistence type="predicted"/>
<evidence type="ECO:0000313" key="3">
    <source>
        <dbReference type="EMBL" id="MBB3710808.1"/>
    </source>
</evidence>
<keyword evidence="1" id="KW-0472">Membrane</keyword>
<name>A0ABR6HJT4_9RHOB</name>
<dbReference type="PIRSF" id="PIRSF028440">
    <property type="entry name" value="UCP_LAB_N"/>
    <property type="match status" value="1"/>
</dbReference>
<feature type="transmembrane region" description="Helical" evidence="1">
    <location>
        <begin position="16"/>
        <end position="39"/>
    </location>
</feature>
<dbReference type="Proteomes" id="UP000576152">
    <property type="component" value="Unassembled WGS sequence"/>
</dbReference>
<dbReference type="InterPro" id="IPR011499">
    <property type="entry name" value="Lipid_A_biosynth_N"/>
</dbReference>
<gene>
    <name evidence="3" type="ORF">FHS00_000361</name>
</gene>
<sequence length="106" mass="12252">MTMFSDWIARTGWAEIVWLTVGFLAQAMFSARFLVQWIASERVRRSIVPEAFWYFSFAGGAMLLAYAIYRQDPVFILGQAFGLLVYARNIYFIWSERRAGEPGHEG</sequence>
<feature type="transmembrane region" description="Helical" evidence="1">
    <location>
        <begin position="51"/>
        <end position="69"/>
    </location>
</feature>
<protein>
    <submittedName>
        <fullName evidence="3">Lipid-A-disaccharide synthase-like uncharacterized protein</fullName>
    </submittedName>
</protein>
<comment type="caution">
    <text evidence="3">The sequence shown here is derived from an EMBL/GenBank/DDBJ whole genome shotgun (WGS) entry which is preliminary data.</text>
</comment>
<accession>A0ABR6HJT4</accession>
<keyword evidence="1" id="KW-0812">Transmembrane</keyword>
<organism evidence="3 4">
    <name type="scientific">Limimaricola variabilis</name>
    <dbReference type="NCBI Taxonomy" id="1492771"/>
    <lineage>
        <taxon>Bacteria</taxon>
        <taxon>Pseudomonadati</taxon>
        <taxon>Pseudomonadota</taxon>
        <taxon>Alphaproteobacteria</taxon>
        <taxon>Rhodobacterales</taxon>
        <taxon>Paracoccaceae</taxon>
        <taxon>Limimaricola</taxon>
    </lineage>
</organism>
<evidence type="ECO:0000259" key="2">
    <source>
        <dbReference type="SMART" id="SM01259"/>
    </source>
</evidence>
<dbReference type="RefSeq" id="WP_183469294.1">
    <property type="nucleotide sequence ID" value="NZ_CP139691.1"/>
</dbReference>
<feature type="transmembrane region" description="Helical" evidence="1">
    <location>
        <begin position="75"/>
        <end position="94"/>
    </location>
</feature>
<dbReference type="Pfam" id="PF07578">
    <property type="entry name" value="LAB_N"/>
    <property type="match status" value="1"/>
</dbReference>
<evidence type="ECO:0000256" key="1">
    <source>
        <dbReference type="SAM" id="Phobius"/>
    </source>
</evidence>
<reference evidence="3 4" key="1">
    <citation type="submission" date="2020-08" db="EMBL/GenBank/DDBJ databases">
        <title>Genomic Encyclopedia of Type Strains, Phase III (KMG-III): the genomes of soil and plant-associated and newly described type strains.</title>
        <authorList>
            <person name="Whitman W."/>
        </authorList>
    </citation>
    <scope>NUCLEOTIDE SEQUENCE [LARGE SCALE GENOMIC DNA]</scope>
    <source>
        <strain evidence="3 4">CECT 8572</strain>
    </source>
</reference>
<keyword evidence="4" id="KW-1185">Reference proteome</keyword>
<feature type="domain" description="Lipid A biosynthesis N-terminal" evidence="2">
    <location>
        <begin position="21"/>
        <end position="92"/>
    </location>
</feature>
<dbReference type="EMBL" id="JACIBX010000001">
    <property type="protein sequence ID" value="MBB3710808.1"/>
    <property type="molecule type" value="Genomic_DNA"/>
</dbReference>